<dbReference type="InterPro" id="IPR037545">
    <property type="entry name" value="DENN_FNIP1/2"/>
</dbReference>
<evidence type="ECO:0000256" key="6">
    <source>
        <dbReference type="ARBA" id="ARBA00023228"/>
    </source>
</evidence>
<proteinExistence type="inferred from homology"/>
<comment type="caution">
    <text evidence="9">The sequence shown here is derived from an EMBL/GenBank/DDBJ whole genome shotgun (WGS) entry which is preliminary data.</text>
</comment>
<keyword evidence="6" id="KW-0458">Lysosome</keyword>
<dbReference type="OrthoDB" id="10051712at2759"/>
<dbReference type="GO" id="GO:0042030">
    <property type="term" value="F:ATPase inhibitor activity"/>
    <property type="evidence" value="ECO:0007669"/>
    <property type="project" value="TreeGrafter"/>
</dbReference>
<dbReference type="AlphaFoldDB" id="A0A9Q0YP14"/>
<keyword evidence="4" id="KW-0963">Cytoplasm</keyword>
<dbReference type="InterPro" id="IPR026156">
    <property type="entry name" value="FNIP_fam"/>
</dbReference>
<gene>
    <name evidence="9" type="ORF">HOLleu_37558</name>
</gene>
<dbReference type="PANTHER" id="PTHR21634">
    <property type="entry name" value="RE13835P"/>
    <property type="match status" value="1"/>
</dbReference>
<dbReference type="EMBL" id="JAIZAY010000020">
    <property type="protein sequence ID" value="KAJ8022606.1"/>
    <property type="molecule type" value="Genomic_DNA"/>
</dbReference>
<evidence type="ECO:0000256" key="5">
    <source>
        <dbReference type="ARBA" id="ARBA00023136"/>
    </source>
</evidence>
<evidence type="ECO:0000256" key="2">
    <source>
        <dbReference type="ARBA" id="ARBA00004656"/>
    </source>
</evidence>
<dbReference type="PRINTS" id="PR02073">
    <property type="entry name" value="FOLLICULNIP1"/>
</dbReference>
<dbReference type="Pfam" id="PF14636">
    <property type="entry name" value="FNIP_N"/>
    <property type="match status" value="1"/>
</dbReference>
<evidence type="ECO:0000259" key="8">
    <source>
        <dbReference type="PROSITE" id="PS51836"/>
    </source>
</evidence>
<evidence type="ECO:0000256" key="4">
    <source>
        <dbReference type="ARBA" id="ARBA00022490"/>
    </source>
</evidence>
<dbReference type="Proteomes" id="UP001152320">
    <property type="component" value="Chromosome 20"/>
</dbReference>
<feature type="compositionally biased region" description="Basic and acidic residues" evidence="7">
    <location>
        <begin position="678"/>
        <end position="691"/>
    </location>
</feature>
<feature type="domain" description="UDENN FNIP1/2-type" evidence="8">
    <location>
        <begin position="45"/>
        <end position="1111"/>
    </location>
</feature>
<keyword evidence="10" id="KW-1185">Reference proteome</keyword>
<sequence length="1139" mass="127462">MALLQKIFQADRRRRPWCSKGTRKEPNFLSPEKLTSHKWWQPPEFDPSQIRLIVFTDSDSVKKLRFDSKTVKKVDQSPCKAQSTSRSSRNRRWGLLNTSSCSSQDGSSSDGSSNEEYQYIRGRASDIPLLGEMLFGSVAMSYKGSMTKVHTMKSPPQLMLSQVFQSKKPEENDQEEKDSISLFGAEGSIPQTIKNIYQSESESIAHSMPVAIPANSPYHSLEEDNSDFSASGSFIGPIPSPGSTLSSGSTTTPNNSLHRRWLRNQVTSMEYVARKKSADVSSTEAPIARKKKPKIGVSIVISLPEGVGEQFKTFFFSHFSMFEHHFLRLCDDIERILIYHRKSILNSSMEALEKFRHTVASFYSAPRIQRPIWLNMMSYPQQRSHLCQHLIKLLVCELDAHNNKQTNFFMARLLTAVLTHHLAWVPTVMPSGSTPSRAYLDKHSSSMLDLLAQSHPYNPLWAQLGDLYGAIGYPNKIARTVVVGKRADVVCRILYILSYFIRCSEVHEKDLQCNDFTVHFDPEGHVFTWSLSMDETSQDVAEFETSVSVSEQSSTARTDSGFADGQDGLSRDNISLSQGEEFNCFNKPPVCCKTCKACVEGNKDLICKFAKREIPKSEDSCHMEEIKTRDFQKLLECQSLCSSLTVVSDDSTASTVCDEMSKVSGDERGKTPVPGDNPSRETESKHAEEGNKLCQEVVQKENGFNKSNGSDNFERDVTSRTCETQKLNCTWKETPDVSDELIKCAVNDVQYECSIEYEVPVGRSVSLEQEEVNFPKMRPDVHQKNPDLAIQLREQHHNSQKSFPNLECECERVCVETSGVLSPGKEPSGGHTSFVDSLLMLCENCLKQSKNPQVEGTEGFGCVKNIEKEESRSRHGSGQCPGSVRGSLLRGISSVSEGSLTSSTLTYQSEFVVFNQEELPLAVQHFRDGNHTREEEEDLDDSYISNIGRSLLGGYMQQYVPDLALHGTPCIDLPQVGKDLVLAAEHSVLDEPTAEAVCIIANTDKWTVDLVSSERYHSNTDKPLGQEVATSHMVQTLLESVQALAHETGRKMETDFFLMHLEDRLQEIYFSSTVLASYLERNPGATTKELSLNLGFSVSDFQLLLSVTSVHSPHVIMSVLKESYEKQRSSPERAPSPSV</sequence>
<dbReference type="InterPro" id="IPR028084">
    <property type="entry name" value="FNIP_N_dom"/>
</dbReference>
<keyword evidence="5" id="KW-0472">Membrane</keyword>
<comment type="similarity">
    <text evidence="3">Belongs to the FNIP family.</text>
</comment>
<feature type="region of interest" description="Disordered" evidence="7">
    <location>
        <begin position="658"/>
        <end position="691"/>
    </location>
</feature>
<dbReference type="InterPro" id="IPR028085">
    <property type="entry name" value="FNIP_mid_dom"/>
</dbReference>
<feature type="compositionally biased region" description="Basic and acidic residues" evidence="7">
    <location>
        <begin position="659"/>
        <end position="670"/>
    </location>
</feature>
<protein>
    <submittedName>
        <fullName evidence="9">Folliculin-interacting protein 1</fullName>
    </submittedName>
</protein>
<dbReference type="PANTHER" id="PTHR21634:SF9">
    <property type="entry name" value="RE13835P"/>
    <property type="match status" value="1"/>
</dbReference>
<feature type="compositionally biased region" description="Low complexity" evidence="7">
    <location>
        <begin position="99"/>
        <end position="112"/>
    </location>
</feature>
<evidence type="ECO:0000256" key="1">
    <source>
        <dbReference type="ARBA" id="ARBA00004496"/>
    </source>
</evidence>
<dbReference type="InterPro" id="IPR028086">
    <property type="entry name" value="FNIP_C_dom"/>
</dbReference>
<accession>A0A9Q0YP14</accession>
<reference evidence="9" key="1">
    <citation type="submission" date="2021-10" db="EMBL/GenBank/DDBJ databases">
        <title>Tropical sea cucumber genome reveals ecological adaptation and Cuvierian tubules defense mechanism.</title>
        <authorList>
            <person name="Chen T."/>
        </authorList>
    </citation>
    <scope>NUCLEOTIDE SEQUENCE</scope>
    <source>
        <strain evidence="9">Nanhai2018</strain>
        <tissue evidence="9">Muscle</tissue>
    </source>
</reference>
<evidence type="ECO:0000256" key="7">
    <source>
        <dbReference type="SAM" id="MobiDB-lite"/>
    </source>
</evidence>
<comment type="subcellular location">
    <subcellularLocation>
        <location evidence="1">Cytoplasm</location>
    </subcellularLocation>
    <subcellularLocation>
        <location evidence="2">Lysosome membrane</location>
    </subcellularLocation>
</comment>
<dbReference type="PROSITE" id="PS51836">
    <property type="entry name" value="DENN_FNIP12"/>
    <property type="match status" value="1"/>
</dbReference>
<organism evidence="9 10">
    <name type="scientific">Holothuria leucospilota</name>
    <name type="common">Black long sea cucumber</name>
    <name type="synonym">Mertensiothuria leucospilota</name>
    <dbReference type="NCBI Taxonomy" id="206669"/>
    <lineage>
        <taxon>Eukaryota</taxon>
        <taxon>Metazoa</taxon>
        <taxon>Echinodermata</taxon>
        <taxon>Eleutherozoa</taxon>
        <taxon>Echinozoa</taxon>
        <taxon>Holothuroidea</taxon>
        <taxon>Aspidochirotacea</taxon>
        <taxon>Aspidochirotida</taxon>
        <taxon>Holothuriidae</taxon>
        <taxon>Holothuria</taxon>
    </lineage>
</organism>
<evidence type="ECO:0000313" key="9">
    <source>
        <dbReference type="EMBL" id="KAJ8022606.1"/>
    </source>
</evidence>
<evidence type="ECO:0000256" key="3">
    <source>
        <dbReference type="ARBA" id="ARBA00007541"/>
    </source>
</evidence>
<name>A0A9Q0YP14_HOLLE</name>
<feature type="region of interest" description="Disordered" evidence="7">
    <location>
        <begin position="75"/>
        <end position="114"/>
    </location>
</feature>
<dbReference type="GO" id="GO:0051087">
    <property type="term" value="F:protein-folding chaperone binding"/>
    <property type="evidence" value="ECO:0007669"/>
    <property type="project" value="TreeGrafter"/>
</dbReference>
<evidence type="ECO:0000313" key="10">
    <source>
        <dbReference type="Proteomes" id="UP001152320"/>
    </source>
</evidence>
<dbReference type="GO" id="GO:0005765">
    <property type="term" value="C:lysosomal membrane"/>
    <property type="evidence" value="ECO:0007669"/>
    <property type="project" value="UniProtKB-SubCell"/>
</dbReference>
<dbReference type="Pfam" id="PF14637">
    <property type="entry name" value="FNIP_M"/>
    <property type="match status" value="1"/>
</dbReference>
<dbReference type="Pfam" id="PF14638">
    <property type="entry name" value="FNIP_C"/>
    <property type="match status" value="1"/>
</dbReference>